<feature type="compositionally biased region" description="Pro residues" evidence="1">
    <location>
        <begin position="221"/>
        <end position="235"/>
    </location>
</feature>
<protein>
    <recommendedName>
        <fullName evidence="2">DSBA-like thioredoxin domain-containing protein</fullName>
    </recommendedName>
</protein>
<proteinExistence type="predicted"/>
<feature type="compositionally biased region" description="Low complexity" evidence="1">
    <location>
        <begin position="182"/>
        <end position="195"/>
    </location>
</feature>
<evidence type="ECO:0000313" key="4">
    <source>
        <dbReference type="Proteomes" id="UP000256328"/>
    </source>
</evidence>
<comment type="caution">
    <text evidence="3">The sequence shown here is derived from an EMBL/GenBank/DDBJ whole genome shotgun (WGS) entry which is preliminary data.</text>
</comment>
<dbReference type="Pfam" id="PF01323">
    <property type="entry name" value="DSBA"/>
    <property type="match status" value="1"/>
</dbReference>
<dbReference type="Gene3D" id="3.40.30.10">
    <property type="entry name" value="Glutaredoxin"/>
    <property type="match status" value="1"/>
</dbReference>
<dbReference type="PANTHER" id="PTHR13887">
    <property type="entry name" value="GLUTATHIONE S-TRANSFERASE KAPPA"/>
    <property type="match status" value="1"/>
</dbReference>
<feature type="compositionally biased region" description="Low complexity" evidence="1">
    <location>
        <begin position="372"/>
        <end position="401"/>
    </location>
</feature>
<feature type="compositionally biased region" description="Basic residues" evidence="1">
    <location>
        <begin position="558"/>
        <end position="577"/>
    </location>
</feature>
<dbReference type="OrthoDB" id="1930760at2759"/>
<dbReference type="GO" id="GO:0016491">
    <property type="term" value="F:oxidoreductase activity"/>
    <property type="evidence" value="ECO:0007669"/>
    <property type="project" value="InterPro"/>
</dbReference>
<feature type="compositionally biased region" description="Low complexity" evidence="1">
    <location>
        <begin position="544"/>
        <end position="557"/>
    </location>
</feature>
<feature type="compositionally biased region" description="Acidic residues" evidence="1">
    <location>
        <begin position="349"/>
        <end position="360"/>
    </location>
</feature>
<keyword evidence="4" id="KW-1185">Reference proteome</keyword>
<feature type="region of interest" description="Disordered" evidence="1">
    <location>
        <begin position="202"/>
        <end position="498"/>
    </location>
</feature>
<sequence length="623" mass="67876">MKMYITLMSAYGATAGIEYKFGGTVANTLDAHRLIQHFQETKGPEAADKLVNSLYRQYFEEEKHPSSPDTLYQACKDAGIEEREAKVVIEDEYGGLMDVKNLILEQQGNGVDSVPFVTIEGRKRDLSIQGAADVGDYVKALQTITFTALLNERRQLFCIPENAPFTSCLKVAPMANSHERTPSTSSNTTNTTNSPRIALASDHNQEDSTQSPKPPSQHGQPPIPQNATTPPPTSPPAYDHEPRTPIWPSERDEAYVPGSSPVTVCASPSGWPETGPRDGSLSPASLRRLNEEMCAQYNDEEAHARYEEDDYDGPEVDWHDYTGTSEHNDEGDHSPARTLPGTESHWPDDSEMYDDSEPHEELETPSLSPGEQSPTPTQSTSQEPATSTSSTSAPDQQPPASVNRGYAAHATHPRHARSASPSPESDVCPPTPSSPSNATSPPRSPSPSARPPAPAVPLTGSQERAVEQAVEQIRRSSDAARQVYELPPPGYDGVSDERDVGERAVGLGSALDMGERGTPARASDGVTAARVIITETWGDGGAWSSGSRSRSSSPRSRSGLRGRSRYGGARLRHKRTGYRYPDNAEAYSHIQRRHVLTDDKLMTSRLDILSRSTRGSRRREAQD</sequence>
<evidence type="ECO:0000313" key="3">
    <source>
        <dbReference type="EMBL" id="RDW62801.1"/>
    </source>
</evidence>
<dbReference type="InterPro" id="IPR001853">
    <property type="entry name" value="DSBA-like_thioredoxin_dom"/>
</dbReference>
<dbReference type="PANTHER" id="PTHR13887:SF52">
    <property type="entry name" value="DSBA-LIKE THIOREDOXIN DOMAIN-CONTAINING PROTEIN"/>
    <property type="match status" value="1"/>
</dbReference>
<name>A0A3D8QM72_9HELO</name>
<feature type="compositionally biased region" description="Basic and acidic residues" evidence="1">
    <location>
        <begin position="238"/>
        <end position="254"/>
    </location>
</feature>
<feature type="compositionally biased region" description="Pro residues" evidence="1">
    <location>
        <begin position="442"/>
        <end position="455"/>
    </location>
</feature>
<dbReference type="InterPro" id="IPR036249">
    <property type="entry name" value="Thioredoxin-like_sf"/>
</dbReference>
<dbReference type="AlphaFoldDB" id="A0A3D8QM72"/>
<accession>A0A3D8QM72</accession>
<dbReference type="SUPFAM" id="SSF52833">
    <property type="entry name" value="Thioredoxin-like"/>
    <property type="match status" value="1"/>
</dbReference>
<feature type="region of interest" description="Disordered" evidence="1">
    <location>
        <begin position="176"/>
        <end position="195"/>
    </location>
</feature>
<feature type="region of interest" description="Disordered" evidence="1">
    <location>
        <begin position="538"/>
        <end position="580"/>
    </location>
</feature>
<dbReference type="EMBL" id="PDLN01000017">
    <property type="protein sequence ID" value="RDW62801.1"/>
    <property type="molecule type" value="Genomic_DNA"/>
</dbReference>
<reference evidence="3 4" key="1">
    <citation type="journal article" date="2018" name="IMA Fungus">
        <title>IMA Genome-F 9: Draft genome sequence of Annulohypoxylon stygium, Aspergillus mulundensis, Berkeleyomyces basicola (syn. Thielaviopsis basicola), Ceratocystis smalleyi, two Cercospora beticola strains, Coleophoma cylindrospora, Fusarium fracticaudum, Phialophora cf. hyalina, and Morchella septimelata.</title>
        <authorList>
            <person name="Wingfield B.D."/>
            <person name="Bills G.F."/>
            <person name="Dong Y."/>
            <person name="Huang W."/>
            <person name="Nel W.J."/>
            <person name="Swalarsk-Parry B.S."/>
            <person name="Vaghefi N."/>
            <person name="Wilken P.M."/>
            <person name="An Z."/>
            <person name="de Beer Z.W."/>
            <person name="De Vos L."/>
            <person name="Chen L."/>
            <person name="Duong T.A."/>
            <person name="Gao Y."/>
            <person name="Hammerbacher A."/>
            <person name="Kikkert J.R."/>
            <person name="Li Y."/>
            <person name="Li H."/>
            <person name="Li K."/>
            <person name="Li Q."/>
            <person name="Liu X."/>
            <person name="Ma X."/>
            <person name="Naidoo K."/>
            <person name="Pethybridge S.J."/>
            <person name="Sun J."/>
            <person name="Steenkamp E.T."/>
            <person name="van der Nest M.A."/>
            <person name="van Wyk S."/>
            <person name="Wingfield M.J."/>
            <person name="Xiong C."/>
            <person name="Yue Q."/>
            <person name="Zhang X."/>
        </authorList>
    </citation>
    <scope>NUCLEOTIDE SEQUENCE [LARGE SCALE GENOMIC DNA]</scope>
    <source>
        <strain evidence="3 4">BP5796</strain>
    </source>
</reference>
<evidence type="ECO:0000259" key="2">
    <source>
        <dbReference type="Pfam" id="PF01323"/>
    </source>
</evidence>
<feature type="compositionally biased region" description="Basic and acidic residues" evidence="1">
    <location>
        <begin position="316"/>
        <end position="335"/>
    </location>
</feature>
<gene>
    <name evidence="3" type="ORF">BP5796_11103</name>
</gene>
<organism evidence="3 4">
    <name type="scientific">Coleophoma crateriformis</name>
    <dbReference type="NCBI Taxonomy" id="565419"/>
    <lineage>
        <taxon>Eukaryota</taxon>
        <taxon>Fungi</taxon>
        <taxon>Dikarya</taxon>
        <taxon>Ascomycota</taxon>
        <taxon>Pezizomycotina</taxon>
        <taxon>Leotiomycetes</taxon>
        <taxon>Helotiales</taxon>
        <taxon>Dermateaceae</taxon>
        <taxon>Coleophoma</taxon>
    </lineage>
</organism>
<evidence type="ECO:0000256" key="1">
    <source>
        <dbReference type="SAM" id="MobiDB-lite"/>
    </source>
</evidence>
<feature type="domain" description="DSBA-like thioredoxin" evidence="2">
    <location>
        <begin position="6"/>
        <end position="142"/>
    </location>
</feature>
<dbReference type="Proteomes" id="UP000256328">
    <property type="component" value="Unassembled WGS sequence"/>
</dbReference>